<evidence type="ECO:0000313" key="3">
    <source>
        <dbReference type="EMBL" id="AWK76766.1"/>
    </source>
</evidence>
<dbReference type="RefSeq" id="WP_162603407.1">
    <property type="nucleotide sequence ID" value="NZ_CP021356.1"/>
</dbReference>
<proteinExistence type="predicted"/>
<keyword evidence="3" id="KW-0614">Plasmid</keyword>
<protein>
    <recommendedName>
        <fullName evidence="2">N-acetyltransferase domain-containing protein</fullName>
    </recommendedName>
</protein>
<reference evidence="3 4" key="1">
    <citation type="submission" date="2017-05" db="EMBL/GenBank/DDBJ databases">
        <title>Isolation of Rhodococcus sp. S2-17 biodegrading of BP-3.</title>
        <authorList>
            <person name="Lee Y."/>
            <person name="Kim K.H."/>
            <person name="Chun B.H."/>
            <person name="Jung H.S."/>
            <person name="Jeon C.O."/>
        </authorList>
    </citation>
    <scope>NUCLEOTIDE SEQUENCE [LARGE SCALE GENOMIC DNA]</scope>
    <source>
        <strain evidence="3 4">S2-17</strain>
        <plasmid evidence="4">prb29</plasmid>
    </source>
</reference>
<dbReference type="AlphaFoldDB" id="A0A2S2C7B4"/>
<evidence type="ECO:0000313" key="4">
    <source>
        <dbReference type="Proteomes" id="UP000245711"/>
    </source>
</evidence>
<dbReference type="Gene3D" id="3.40.630.30">
    <property type="match status" value="1"/>
</dbReference>
<dbReference type="EMBL" id="CP021356">
    <property type="protein sequence ID" value="AWK76766.1"/>
    <property type="molecule type" value="Genomic_DNA"/>
</dbReference>
<organism evidence="3 4">
    <name type="scientific">Rhodococcus oxybenzonivorans</name>
    <dbReference type="NCBI Taxonomy" id="1990687"/>
    <lineage>
        <taxon>Bacteria</taxon>
        <taxon>Bacillati</taxon>
        <taxon>Actinomycetota</taxon>
        <taxon>Actinomycetes</taxon>
        <taxon>Mycobacteriales</taxon>
        <taxon>Nocardiaceae</taxon>
        <taxon>Rhodococcus</taxon>
    </lineage>
</organism>
<feature type="region of interest" description="Disordered" evidence="1">
    <location>
        <begin position="1"/>
        <end position="39"/>
    </location>
</feature>
<sequence length="113" mass="12573">MPTGVDTERHAIAEGAEDNQVGAALDRTRPTSQHTSNSAWPYDLYVHPEARRKGYGTAITRAIKPVAGERCTSVSTWKVRILPLPPPACRPWIQQYRHRMPACHSTSTAPEIK</sequence>
<dbReference type="CDD" id="cd04301">
    <property type="entry name" value="NAT_SF"/>
    <property type="match status" value="1"/>
</dbReference>
<accession>A0A2S2C7B4</accession>
<feature type="domain" description="N-acetyltransferase" evidence="2">
    <location>
        <begin position="16"/>
        <end position="67"/>
    </location>
</feature>
<gene>
    <name evidence="3" type="ORF">CBI38_35635</name>
</gene>
<dbReference type="SUPFAM" id="SSF55729">
    <property type="entry name" value="Acyl-CoA N-acyltransferases (Nat)"/>
    <property type="match status" value="1"/>
</dbReference>
<geneLocation type="plasmid" evidence="4">
    <name>prb29</name>
</geneLocation>
<dbReference type="InterPro" id="IPR000182">
    <property type="entry name" value="GNAT_dom"/>
</dbReference>
<dbReference type="Pfam" id="PF13508">
    <property type="entry name" value="Acetyltransf_7"/>
    <property type="match status" value="1"/>
</dbReference>
<feature type="compositionally biased region" description="Polar residues" evidence="1">
    <location>
        <begin position="30"/>
        <end position="39"/>
    </location>
</feature>
<dbReference type="Proteomes" id="UP000245711">
    <property type="component" value="Plasmid pRB29"/>
</dbReference>
<evidence type="ECO:0000256" key="1">
    <source>
        <dbReference type="SAM" id="MobiDB-lite"/>
    </source>
</evidence>
<dbReference type="GO" id="GO:0016747">
    <property type="term" value="F:acyltransferase activity, transferring groups other than amino-acyl groups"/>
    <property type="evidence" value="ECO:0007669"/>
    <property type="project" value="InterPro"/>
</dbReference>
<feature type="compositionally biased region" description="Basic and acidic residues" evidence="1">
    <location>
        <begin position="1"/>
        <end position="12"/>
    </location>
</feature>
<name>A0A2S2C7B4_9NOCA</name>
<dbReference type="KEGG" id="roz:CBI38_35635"/>
<dbReference type="InterPro" id="IPR016181">
    <property type="entry name" value="Acyl_CoA_acyltransferase"/>
</dbReference>
<evidence type="ECO:0000259" key="2">
    <source>
        <dbReference type="Pfam" id="PF13508"/>
    </source>
</evidence>
<keyword evidence="4" id="KW-1185">Reference proteome</keyword>